<sequence>MDGLGYPDRPIDGNKQNGNRKSENADLKTLQLNTEHNKTHNQIPTWTAAPRDPQFLNSQPLQRIRQDRMDKELLDRPQAPAQQAQLCLRFHHILEPRPS</sequence>
<reference evidence="2" key="1">
    <citation type="submission" date="2020-07" db="EMBL/GenBank/DDBJ databases">
        <title>Clarias magur genome sequencing, assembly and annotation.</title>
        <authorList>
            <person name="Kushwaha B."/>
            <person name="Kumar R."/>
            <person name="Das P."/>
            <person name="Joshi C.G."/>
            <person name="Kumar D."/>
            <person name="Nagpure N.S."/>
            <person name="Pandey M."/>
            <person name="Agarwal S."/>
            <person name="Srivastava S."/>
            <person name="Singh M."/>
            <person name="Sahoo L."/>
            <person name="Jayasankar P."/>
            <person name="Meher P.K."/>
            <person name="Koringa P.G."/>
            <person name="Iquebal M.A."/>
            <person name="Das S.P."/>
            <person name="Bit A."/>
            <person name="Patnaik S."/>
            <person name="Patel N."/>
            <person name="Shah T.M."/>
            <person name="Hinsu A."/>
            <person name="Jena J.K."/>
        </authorList>
    </citation>
    <scope>NUCLEOTIDE SEQUENCE</scope>
    <source>
        <strain evidence="2">CIFAMagur01</strain>
        <tissue evidence="2">Testis</tissue>
    </source>
</reference>
<feature type="region of interest" description="Disordered" evidence="1">
    <location>
        <begin position="37"/>
        <end position="56"/>
    </location>
</feature>
<gene>
    <name evidence="2" type="ORF">DAT39_003231</name>
</gene>
<proteinExistence type="predicted"/>
<dbReference type="AlphaFoldDB" id="A0A8J4UFG3"/>
<evidence type="ECO:0000313" key="3">
    <source>
        <dbReference type="Proteomes" id="UP000727407"/>
    </source>
</evidence>
<dbReference type="Proteomes" id="UP000727407">
    <property type="component" value="Unassembled WGS sequence"/>
</dbReference>
<evidence type="ECO:0000256" key="1">
    <source>
        <dbReference type="SAM" id="MobiDB-lite"/>
    </source>
</evidence>
<evidence type="ECO:0000313" key="2">
    <source>
        <dbReference type="EMBL" id="KAF5907043.1"/>
    </source>
</evidence>
<keyword evidence="3" id="KW-1185">Reference proteome</keyword>
<dbReference type="EMBL" id="QNUK01000025">
    <property type="protein sequence ID" value="KAF5907043.1"/>
    <property type="molecule type" value="Genomic_DNA"/>
</dbReference>
<comment type="caution">
    <text evidence="2">The sequence shown here is derived from an EMBL/GenBank/DDBJ whole genome shotgun (WGS) entry which is preliminary data.</text>
</comment>
<accession>A0A8J4UFG3</accession>
<name>A0A8J4UFG3_CLAMG</name>
<feature type="region of interest" description="Disordered" evidence="1">
    <location>
        <begin position="1"/>
        <end position="26"/>
    </location>
</feature>
<organism evidence="2 3">
    <name type="scientific">Clarias magur</name>
    <name type="common">Asian catfish</name>
    <name type="synonym">Macropteronotus magur</name>
    <dbReference type="NCBI Taxonomy" id="1594786"/>
    <lineage>
        <taxon>Eukaryota</taxon>
        <taxon>Metazoa</taxon>
        <taxon>Chordata</taxon>
        <taxon>Craniata</taxon>
        <taxon>Vertebrata</taxon>
        <taxon>Euteleostomi</taxon>
        <taxon>Actinopterygii</taxon>
        <taxon>Neopterygii</taxon>
        <taxon>Teleostei</taxon>
        <taxon>Ostariophysi</taxon>
        <taxon>Siluriformes</taxon>
        <taxon>Clariidae</taxon>
        <taxon>Clarias</taxon>
    </lineage>
</organism>
<protein>
    <submittedName>
        <fullName evidence="2">Uncharacterized protein</fullName>
    </submittedName>
</protein>